<dbReference type="KEGG" id="ebt:EBL_c23400"/>
<dbReference type="HOGENOM" id="CLU_069318_0_0_6"/>
<dbReference type="STRING" id="630626.EBL_c23400"/>
<dbReference type="InterPro" id="IPR007709">
    <property type="entry name" value="N-FG_amidohydro"/>
</dbReference>
<proteinExistence type="predicted"/>
<sequence length="265" mass="29359">MRAFEFSQGSLPLLIIVPHIGTQLTPDVSAGLVPAARALPDTDWHQEKLWQFARAAGASILMANYSRMVIDLDSPPPDGRADSQAISALWPQTMQDGTPNFIPGKAPGGKDREQVFEQIWKPWHQQINKELQRLKAQYGYAQLLDIQSAPSALITSRADITLLTRQGESCPPPVLAAITDVLDKQKHFRYTVDGPQQGGYSLQTARPGDGICALQLIIARHLYMDEKPPYRWLPAKAQQLQPVLTQLIAAYLNGVREWATTPAPH</sequence>
<organism evidence="1 2">
    <name type="scientific">Shimwellia blattae (strain ATCC 29907 / DSM 4481 / JCM 1650 / NBRC 105725 / CDC 9005-74)</name>
    <name type="common">Escherichia blattae</name>
    <dbReference type="NCBI Taxonomy" id="630626"/>
    <lineage>
        <taxon>Bacteria</taxon>
        <taxon>Pseudomonadati</taxon>
        <taxon>Pseudomonadota</taxon>
        <taxon>Gammaproteobacteria</taxon>
        <taxon>Enterobacterales</taxon>
        <taxon>Enterobacteriaceae</taxon>
        <taxon>Shimwellia</taxon>
    </lineage>
</organism>
<dbReference type="AlphaFoldDB" id="I2BA75"/>
<keyword evidence="2" id="KW-1185">Reference proteome</keyword>
<protein>
    <submittedName>
        <fullName evidence="1">Putative N-formylglutamate amidohydrolase</fullName>
    </submittedName>
</protein>
<dbReference type="Proteomes" id="UP000001955">
    <property type="component" value="Chromosome"/>
</dbReference>
<dbReference type="SUPFAM" id="SSF53187">
    <property type="entry name" value="Zn-dependent exopeptidases"/>
    <property type="match status" value="1"/>
</dbReference>
<gene>
    <name evidence="1" type="ordered locus">EBL_c23400</name>
</gene>
<name>I2BA75_SHIBC</name>
<evidence type="ECO:0000313" key="2">
    <source>
        <dbReference type="Proteomes" id="UP000001955"/>
    </source>
</evidence>
<reference evidence="1 2" key="1">
    <citation type="journal article" date="2012" name="J. Bacteriol.">
        <title>Complete genome sequence of the B12-producing Shimwellia blattae strain DSM 4481, isolated from a cockroach.</title>
        <authorList>
            <person name="Brzuszkiewicz E."/>
            <person name="Waschkowitz T."/>
            <person name="Wiezer A."/>
            <person name="Daniel R."/>
        </authorList>
    </citation>
    <scope>NUCLEOTIDE SEQUENCE [LARGE SCALE GENOMIC DNA]</scope>
    <source>
        <strain evidence="2">ATCC 29907 / DSM 4481 / JCM 1650 / NBRC 105725 / CDC 9005-74</strain>
    </source>
</reference>
<dbReference type="RefSeq" id="WP_002440319.1">
    <property type="nucleotide sequence ID" value="NC_017910.1"/>
</dbReference>
<accession>K6VUG5</accession>
<dbReference type="eggNOG" id="COG3741">
    <property type="taxonomic scope" value="Bacteria"/>
</dbReference>
<dbReference type="GO" id="GO:0016787">
    <property type="term" value="F:hydrolase activity"/>
    <property type="evidence" value="ECO:0007669"/>
    <property type="project" value="UniProtKB-KW"/>
</dbReference>
<dbReference type="OrthoDB" id="8716700at2"/>
<dbReference type="Gene3D" id="3.40.630.40">
    <property type="entry name" value="Zn-dependent exopeptidases"/>
    <property type="match status" value="1"/>
</dbReference>
<accession>I2BA75</accession>
<dbReference type="EMBL" id="CP001560">
    <property type="protein sequence ID" value="AFJ47429.1"/>
    <property type="molecule type" value="Genomic_DNA"/>
</dbReference>
<dbReference type="Pfam" id="PF05013">
    <property type="entry name" value="FGase"/>
    <property type="match status" value="1"/>
</dbReference>
<evidence type="ECO:0000313" key="1">
    <source>
        <dbReference type="EMBL" id="AFJ47429.1"/>
    </source>
</evidence>
<keyword evidence="1" id="KW-0378">Hydrolase</keyword>